<protein>
    <recommendedName>
        <fullName evidence="9">Nuclear pore complex protein Nup160 homolog</fullName>
    </recommendedName>
</protein>
<dbReference type="Pfam" id="PF23354">
    <property type="entry name" value="TPR_NUP160_120_M"/>
    <property type="match status" value="1"/>
</dbReference>
<feature type="compositionally biased region" description="Acidic residues" evidence="4">
    <location>
        <begin position="1156"/>
        <end position="1165"/>
    </location>
</feature>
<feature type="domain" description="Nucleoporin Nup120/160 beta-propeller" evidence="5">
    <location>
        <begin position="56"/>
        <end position="598"/>
    </location>
</feature>
<feature type="region of interest" description="Disordered" evidence="4">
    <location>
        <begin position="439"/>
        <end position="461"/>
    </location>
</feature>
<reference evidence="7" key="2">
    <citation type="submission" date="2022-06" db="UniProtKB">
        <authorList>
            <consortium name="EnsemblMetazoa"/>
        </authorList>
    </citation>
    <scope>IDENTIFICATION</scope>
    <source>
        <strain evidence="7">DF5081</strain>
    </source>
</reference>
<dbReference type="Proteomes" id="UP000005237">
    <property type="component" value="Unassembled WGS sequence"/>
</dbReference>
<evidence type="ECO:0000256" key="1">
    <source>
        <dbReference type="ARBA" id="ARBA00004123"/>
    </source>
</evidence>
<dbReference type="InterPro" id="IPR021717">
    <property type="entry name" value="Nucleoporin_Nup160"/>
</dbReference>
<keyword evidence="2" id="KW-0813">Transport</keyword>
<feature type="domain" description="NUP160 middle TPR" evidence="6">
    <location>
        <begin position="858"/>
        <end position="1128"/>
    </location>
</feature>
<dbReference type="PANTHER" id="PTHR21286">
    <property type="entry name" value="NUCLEAR PORE COMPLEX PROTEIN NUP160"/>
    <property type="match status" value="1"/>
</dbReference>
<dbReference type="GO" id="GO:0017056">
    <property type="term" value="F:structural constituent of nuclear pore"/>
    <property type="evidence" value="ECO:0007669"/>
    <property type="project" value="TreeGrafter"/>
</dbReference>
<name>A0A8R1DW53_CAEJA</name>
<proteinExistence type="predicted"/>
<dbReference type="PANTHER" id="PTHR21286:SF0">
    <property type="entry name" value="NUCLEAR PORE COMPLEX PROTEIN NUP160"/>
    <property type="match status" value="1"/>
</dbReference>
<evidence type="ECO:0000259" key="5">
    <source>
        <dbReference type="Pfam" id="PF11715"/>
    </source>
</evidence>
<dbReference type="OMA" id="YAYLLIM"/>
<dbReference type="GO" id="GO:0005643">
    <property type="term" value="C:nuclear pore"/>
    <property type="evidence" value="ECO:0007669"/>
    <property type="project" value="TreeGrafter"/>
</dbReference>
<evidence type="ECO:0000256" key="4">
    <source>
        <dbReference type="SAM" id="MobiDB-lite"/>
    </source>
</evidence>
<sequence>MDLIYGSEISFVDGFAIKPYRTFVVNTNAPLHSNGFDVPSSAGIATFPHITNYADRIFLWRAVGQKLFIEERSLMFSITEGSLCIDFTRTSIIPGTSITIFEEGVLCIVVPTASAIHRFYARLHVKGRDTCSILAKIKEDDEFRRFATSHPLSTPGRPVRASVTHHPTKNTVSYCTAEGQLVVVTLGSYTESSDKHEEYTIGEVGILGKLLGGHDKRVSDACVMKNIRPVSRERKSAVQSDIVFAVTRDGWVQAWNVETRKQLPSTVDLNQYFASEGKTAERSPESSEFEVEAFDQETTETHYSIKAYSFDVDILLVVSCEISLAGKNVGTRVHLLKMSEDHIQHLKMFEANMSADETLVDVELIQTYFSPKDPQPIDETNNFEEFNTWTSAQFSLTALFKSSSAKKSYSMKRISIAIDWQKAQTFIMFDWHEVKQFNSPATKKREPNEESSSSPERPYNISSDSSIETLIDTVFDTDLYSFDIVFRAVQIVSDNFRGSSSSVRHNNWSELSKLVDGYLTSVEFNRKFQQKTDRSIRLRLNAPQETQSTALKDFWWALLRACEELDFAARGVISLAPMQLAEDLKIMTLVHKDRLTILGDNNTEFLEIIRTESIPRQVHIEQKYRKVPNRQFVDLINEASVFADRRVYLMNREKARLTNAKHGVPIVDDDGLDNAYDYESDGRFININSALEAPIVALTAAFVQSSTFDNSRPFGDPCAQVFAGSFTQSIVSANIRVTVESRVHFALTLQALLNAITEKKLRAGPASFGDVEALCCELREIIRVYRELSEQLDFKIYKNGAKISVGTWLTSDNEGLLMLKREGGYGPDGYDEIRENDFNWFVGVTTEAAVRALLTSSEVLALPRRLVVQKQYKTLLTVLNSYISETRALKPVITFYRGIAYSGTDHPVKALNAFQSCLDAFTEGNVALRKAVYFLLPKRLIVPRGKDPMEEMGPSEYFLTVVRFLQEHGHAEEVCSVAMRAIENLPIENDSVQLISNTLFNHLTNRREWFQALKLILRTTLRAETRRASICELLTLMIAVGEWEAIATMKFGIHEQVVEDFLRDAACRQSPTEKKHHFELLFAFYVARKDFRKAASAMYEYARHIETASQMTPELLKRRRDCLAAVLNLQSVLSMEPEDDRVIYDDYTDTNLVFPADDDDDEMAQDGDSSGETALKTEGNAIRQTHRPWASSSKGSTSSESSPEASSKSTETDSSSGSVDFAGLKARQMEFAIGEENMAMDTEEGVSPTSRHSLCKRKKLLVLSEKDIRDEWVLCSARVGLLSSDQYKGVPPTEPSELFSLLVDTFHFDEAFDLARQFFLDSRKLYFVLTREAVMIDALRDDLNIEMAATQQAGWVRLNRRHCMAVATAEDHWAVVRGLVDAAHAEWPEDSRPLRGATEAFLSFNLTVPCWLHNIYENHDPNDYIRCLVDYESYSLALQVLGELVDRESALTAQANARTWLPYGVIDELMIRSADFIRKSSVKTAEEQVLAAEVAILRKSADQKLLSYFRKLTDFEQAQRMTSRFF</sequence>
<accession>A0A8R1DW53</accession>
<dbReference type="Pfam" id="PF11715">
    <property type="entry name" value="Beta-prop_Nup120_160"/>
    <property type="match status" value="1"/>
</dbReference>
<evidence type="ECO:0000256" key="2">
    <source>
        <dbReference type="ARBA" id="ARBA00022448"/>
    </source>
</evidence>
<evidence type="ECO:0000256" key="3">
    <source>
        <dbReference type="ARBA" id="ARBA00023242"/>
    </source>
</evidence>
<dbReference type="EnsemblMetazoa" id="CJA13888.1">
    <property type="protein sequence ID" value="CJA13888.1"/>
    <property type="gene ID" value="WBGene00133092"/>
</dbReference>
<organism evidence="7 8">
    <name type="scientific">Caenorhabditis japonica</name>
    <dbReference type="NCBI Taxonomy" id="281687"/>
    <lineage>
        <taxon>Eukaryota</taxon>
        <taxon>Metazoa</taxon>
        <taxon>Ecdysozoa</taxon>
        <taxon>Nematoda</taxon>
        <taxon>Chromadorea</taxon>
        <taxon>Rhabditida</taxon>
        <taxon>Rhabditina</taxon>
        <taxon>Rhabditomorpha</taxon>
        <taxon>Rhabditoidea</taxon>
        <taxon>Rhabditidae</taxon>
        <taxon>Peloderinae</taxon>
        <taxon>Caenorhabditis</taxon>
    </lineage>
</organism>
<feature type="region of interest" description="Disordered" evidence="4">
    <location>
        <begin position="1154"/>
        <end position="1219"/>
    </location>
</feature>
<dbReference type="InterPro" id="IPR056535">
    <property type="entry name" value="TPR_NUP160_M"/>
</dbReference>
<evidence type="ECO:0000313" key="7">
    <source>
        <dbReference type="EnsemblMetazoa" id="CJA13888.1"/>
    </source>
</evidence>
<feature type="compositionally biased region" description="Low complexity" evidence="4">
    <location>
        <begin position="1190"/>
        <end position="1218"/>
    </location>
</feature>
<evidence type="ECO:0000313" key="8">
    <source>
        <dbReference type="Proteomes" id="UP000005237"/>
    </source>
</evidence>
<evidence type="ECO:0000259" key="6">
    <source>
        <dbReference type="Pfam" id="PF23354"/>
    </source>
</evidence>
<keyword evidence="8" id="KW-1185">Reference proteome</keyword>
<comment type="subcellular location">
    <subcellularLocation>
        <location evidence="1">Nucleus</location>
    </subcellularLocation>
</comment>
<dbReference type="InterPro" id="IPR059141">
    <property type="entry name" value="Beta-prop_Nup120_160"/>
</dbReference>
<dbReference type="Pfam" id="PF23386">
    <property type="entry name" value="NPP-6_helical"/>
    <property type="match status" value="1"/>
</dbReference>
<reference evidence="8" key="1">
    <citation type="submission" date="2010-08" db="EMBL/GenBank/DDBJ databases">
        <authorList>
            <consortium name="Caenorhabditis japonica Sequencing Consortium"/>
            <person name="Wilson R.K."/>
        </authorList>
    </citation>
    <scope>NUCLEOTIDE SEQUENCE [LARGE SCALE GENOMIC DNA]</scope>
    <source>
        <strain evidence="8">DF5081</strain>
    </source>
</reference>
<keyword evidence="3" id="KW-0539">Nucleus</keyword>
<evidence type="ECO:0008006" key="9">
    <source>
        <dbReference type="Google" id="ProtNLM"/>
    </source>
</evidence>